<gene>
    <name evidence="2" type="ORF">SLS62_008135</name>
</gene>
<evidence type="ECO:0000313" key="2">
    <source>
        <dbReference type="EMBL" id="KAK7749391.1"/>
    </source>
</evidence>
<feature type="region of interest" description="Disordered" evidence="1">
    <location>
        <begin position="96"/>
        <end position="117"/>
    </location>
</feature>
<protein>
    <submittedName>
        <fullName evidence="2">Uncharacterized protein</fullName>
    </submittedName>
</protein>
<accession>A0AAN9YM60</accession>
<evidence type="ECO:0000256" key="1">
    <source>
        <dbReference type="SAM" id="MobiDB-lite"/>
    </source>
</evidence>
<evidence type="ECO:0000313" key="3">
    <source>
        <dbReference type="Proteomes" id="UP001320420"/>
    </source>
</evidence>
<keyword evidence="3" id="KW-1185">Reference proteome</keyword>
<sequence length="117" mass="12576">MKNQKPNNHPDPPSNTLYTQIRTNRPQLLGRDNNGNAVYLEPPGSRYAGVRGYRAIDSSADASSRSGAYGGTREVLYDAGMGPLPEEMARGARFLRLEDDGYSGSGSGGGTSQPRTR</sequence>
<proteinExistence type="predicted"/>
<organism evidence="2 3">
    <name type="scientific">Diatrype stigma</name>
    <dbReference type="NCBI Taxonomy" id="117547"/>
    <lineage>
        <taxon>Eukaryota</taxon>
        <taxon>Fungi</taxon>
        <taxon>Dikarya</taxon>
        <taxon>Ascomycota</taxon>
        <taxon>Pezizomycotina</taxon>
        <taxon>Sordariomycetes</taxon>
        <taxon>Xylariomycetidae</taxon>
        <taxon>Xylariales</taxon>
        <taxon>Diatrypaceae</taxon>
        <taxon>Diatrype</taxon>
    </lineage>
</organism>
<reference evidence="2 3" key="1">
    <citation type="submission" date="2024-02" db="EMBL/GenBank/DDBJ databases">
        <title>De novo assembly and annotation of 12 fungi associated with fruit tree decline syndrome in Ontario, Canada.</title>
        <authorList>
            <person name="Sulman M."/>
            <person name="Ellouze W."/>
            <person name="Ilyukhin E."/>
        </authorList>
    </citation>
    <scope>NUCLEOTIDE SEQUENCE [LARGE SCALE GENOMIC DNA]</scope>
    <source>
        <strain evidence="2 3">M11/M66-122</strain>
    </source>
</reference>
<dbReference type="AlphaFoldDB" id="A0AAN9YM60"/>
<dbReference type="EMBL" id="JAKJXP020000073">
    <property type="protein sequence ID" value="KAK7749391.1"/>
    <property type="molecule type" value="Genomic_DNA"/>
</dbReference>
<name>A0AAN9YM60_9PEZI</name>
<dbReference type="Proteomes" id="UP001320420">
    <property type="component" value="Unassembled WGS sequence"/>
</dbReference>
<comment type="caution">
    <text evidence="2">The sequence shown here is derived from an EMBL/GenBank/DDBJ whole genome shotgun (WGS) entry which is preliminary data.</text>
</comment>